<dbReference type="AlphaFoldDB" id="A0A0B6S8H7"/>
<dbReference type="EMBL" id="CP002581">
    <property type="protein sequence ID" value="AJK49600.1"/>
    <property type="molecule type" value="Genomic_DNA"/>
</dbReference>
<dbReference type="PANTHER" id="PTHR43434">
    <property type="entry name" value="PHOSPHOGLYCOLATE PHOSPHATASE"/>
    <property type="match status" value="1"/>
</dbReference>
<gene>
    <name evidence="1" type="ORF">BGL_2c15330</name>
</gene>
<dbReference type="Gene3D" id="1.10.150.240">
    <property type="entry name" value="Putative phosphatase, domain 2"/>
    <property type="match status" value="1"/>
</dbReference>
<dbReference type="Proteomes" id="UP000031838">
    <property type="component" value="Chromosome 2"/>
</dbReference>
<dbReference type="InterPro" id="IPR041492">
    <property type="entry name" value="HAD_2"/>
</dbReference>
<evidence type="ECO:0000313" key="2">
    <source>
        <dbReference type="Proteomes" id="UP000031838"/>
    </source>
</evidence>
<dbReference type="GO" id="GO:0006281">
    <property type="term" value="P:DNA repair"/>
    <property type="evidence" value="ECO:0007669"/>
    <property type="project" value="TreeGrafter"/>
</dbReference>
<organism evidence="1 2">
    <name type="scientific">Burkholderia plantarii</name>
    <dbReference type="NCBI Taxonomy" id="41899"/>
    <lineage>
        <taxon>Bacteria</taxon>
        <taxon>Pseudomonadati</taxon>
        <taxon>Pseudomonadota</taxon>
        <taxon>Betaproteobacteria</taxon>
        <taxon>Burkholderiales</taxon>
        <taxon>Burkholderiaceae</taxon>
        <taxon>Burkholderia</taxon>
    </lineage>
</organism>
<accession>A0A0B6S8H7</accession>
<protein>
    <submittedName>
        <fullName evidence="1">Putative hydrolase, haloacid dehalogenase-like protein</fullName>
        <ecNumber evidence="1">3.1.3.18</ecNumber>
    </submittedName>
</protein>
<dbReference type="InterPro" id="IPR023198">
    <property type="entry name" value="PGP-like_dom2"/>
</dbReference>
<dbReference type="SFLD" id="SFLDG01129">
    <property type="entry name" value="C1.5:_HAD__Beta-PGM__Phosphata"/>
    <property type="match status" value="1"/>
</dbReference>
<dbReference type="InterPro" id="IPR036412">
    <property type="entry name" value="HAD-like_sf"/>
</dbReference>
<proteinExistence type="predicted"/>
<dbReference type="InterPro" id="IPR050155">
    <property type="entry name" value="HAD-like_hydrolase_sf"/>
</dbReference>
<dbReference type="PANTHER" id="PTHR43434:SF13">
    <property type="entry name" value="PHOSPHOGLYCOLATE PHOSPHATASE"/>
    <property type="match status" value="1"/>
</dbReference>
<evidence type="ECO:0000313" key="1">
    <source>
        <dbReference type="EMBL" id="AJK49600.1"/>
    </source>
</evidence>
<sequence>MTLRLALFDFDGTLADSYPVFADSLNGLAARHGFRRTADDDQRKLRGLSASEVLRELALPIWKVPAVLSDARRLMNERIDEVRPFPGIVAALHALMDRQIAVAVATSNSQDNVRAVLGNALVERFAAVECSSSLFGKSHRLRTILKTTGIDTAHAIYVGDEIRDAEAADSVGLRYGAVGWGYTDLDALLAKRPHQVFRAPAELLALGEGTARQAPRAHA</sequence>
<dbReference type="SUPFAM" id="SSF56784">
    <property type="entry name" value="HAD-like"/>
    <property type="match status" value="1"/>
</dbReference>
<dbReference type="KEGG" id="bgp:BGL_2c15330"/>
<keyword evidence="1" id="KW-0378">Hydrolase</keyword>
<dbReference type="EC" id="3.1.3.18" evidence="1"/>
<dbReference type="InterPro" id="IPR023214">
    <property type="entry name" value="HAD_sf"/>
</dbReference>
<name>A0A0B6S8H7_BURPL</name>
<dbReference type="GO" id="GO:0008967">
    <property type="term" value="F:phosphoglycolate phosphatase activity"/>
    <property type="evidence" value="ECO:0007669"/>
    <property type="project" value="UniProtKB-EC"/>
</dbReference>
<reference evidence="1 2" key="2">
    <citation type="journal article" date="2016" name="Appl. Microbiol. Biotechnol.">
        <title>Mutations improving production and secretion of extracellular lipase by Burkholderia glumae PG1.</title>
        <authorList>
            <person name="Knapp A."/>
            <person name="Voget S."/>
            <person name="Gao R."/>
            <person name="Zaburannyi N."/>
            <person name="Krysciak D."/>
            <person name="Breuer M."/>
            <person name="Hauer B."/>
            <person name="Streit W.R."/>
            <person name="Muller R."/>
            <person name="Daniel R."/>
            <person name="Jaeger K.E."/>
        </authorList>
    </citation>
    <scope>NUCLEOTIDE SEQUENCE [LARGE SCALE GENOMIC DNA]</scope>
    <source>
        <strain evidence="1 2">PG1</strain>
    </source>
</reference>
<dbReference type="Gene3D" id="3.40.50.1000">
    <property type="entry name" value="HAD superfamily/HAD-like"/>
    <property type="match status" value="1"/>
</dbReference>
<dbReference type="GO" id="GO:0005829">
    <property type="term" value="C:cytosol"/>
    <property type="evidence" value="ECO:0007669"/>
    <property type="project" value="TreeGrafter"/>
</dbReference>
<dbReference type="Pfam" id="PF13419">
    <property type="entry name" value="HAD_2"/>
    <property type="match status" value="1"/>
</dbReference>
<dbReference type="HOGENOM" id="CLU_045011_19_3_4"/>
<keyword evidence="2" id="KW-1185">Reference proteome</keyword>
<dbReference type="SFLD" id="SFLDS00003">
    <property type="entry name" value="Haloacid_Dehalogenase"/>
    <property type="match status" value="1"/>
</dbReference>
<reference evidence="2" key="1">
    <citation type="submission" date="2011-03" db="EMBL/GenBank/DDBJ databases">
        <authorList>
            <person name="Voget S."/>
            <person name="Streit W.R."/>
            <person name="Jaeger K.E."/>
            <person name="Daniel R."/>
        </authorList>
    </citation>
    <scope>NUCLEOTIDE SEQUENCE [LARGE SCALE GENOMIC DNA]</scope>
    <source>
        <strain evidence="2">PG1</strain>
    </source>
</reference>
<dbReference type="RefSeq" id="WP_042628011.1">
    <property type="nucleotide sequence ID" value="NZ_CP002581.1"/>
</dbReference>